<sequence>MQIEELFEESELSSETARFIIEGSAYYDIEDDSGKWLRILCEYGDLLILPAGRLHRFTTTPKVTAFLFLLVPKPVIQCKCSHQKPKIRFF</sequence>
<dbReference type="Proteomes" id="UP000271098">
    <property type="component" value="Unassembled WGS sequence"/>
</dbReference>
<reference evidence="3" key="1">
    <citation type="submission" date="2016-06" db="UniProtKB">
        <authorList>
            <consortium name="WormBaseParasite"/>
        </authorList>
    </citation>
    <scope>IDENTIFICATION</scope>
</reference>
<gene>
    <name evidence="1" type="ORF">GPUH_LOCUS7378</name>
</gene>
<dbReference type="AlphaFoldDB" id="A0A183DF85"/>
<name>A0A183DF85_9BILA</name>
<dbReference type="Pfam" id="PF03079">
    <property type="entry name" value="ARD"/>
    <property type="match status" value="1"/>
</dbReference>
<dbReference type="InterPro" id="IPR004313">
    <property type="entry name" value="ARD"/>
</dbReference>
<evidence type="ECO:0000313" key="1">
    <source>
        <dbReference type="EMBL" id="VDK58125.1"/>
    </source>
</evidence>
<dbReference type="InterPro" id="IPR014710">
    <property type="entry name" value="RmlC-like_jellyroll"/>
</dbReference>
<evidence type="ECO:0000313" key="3">
    <source>
        <dbReference type="WBParaSite" id="GPUH_0000738501-mRNA-1"/>
    </source>
</evidence>
<proteinExistence type="predicted"/>
<dbReference type="Gene3D" id="2.60.120.10">
    <property type="entry name" value="Jelly Rolls"/>
    <property type="match status" value="1"/>
</dbReference>
<evidence type="ECO:0000313" key="2">
    <source>
        <dbReference type="Proteomes" id="UP000271098"/>
    </source>
</evidence>
<keyword evidence="2" id="KW-1185">Reference proteome</keyword>
<reference evidence="1 2" key="2">
    <citation type="submission" date="2018-11" db="EMBL/GenBank/DDBJ databases">
        <authorList>
            <consortium name="Pathogen Informatics"/>
        </authorList>
    </citation>
    <scope>NUCLEOTIDE SEQUENCE [LARGE SCALE GENOMIC DNA]</scope>
</reference>
<dbReference type="PANTHER" id="PTHR23418:SF1">
    <property type="entry name" value="INACTIVE ACIREDUCTONE DIOXYGENASE 2-RELATED"/>
    <property type="match status" value="1"/>
</dbReference>
<dbReference type="WBParaSite" id="GPUH_0000738501-mRNA-1">
    <property type="protein sequence ID" value="GPUH_0000738501-mRNA-1"/>
    <property type="gene ID" value="GPUH_0000738501"/>
</dbReference>
<dbReference type="GO" id="GO:0010309">
    <property type="term" value="F:acireductone dioxygenase [iron(II)-requiring] activity"/>
    <property type="evidence" value="ECO:0007669"/>
    <property type="project" value="InterPro"/>
</dbReference>
<dbReference type="PANTHER" id="PTHR23418">
    <property type="entry name" value="ACIREDUCTONE DIOXYGENASE"/>
    <property type="match status" value="1"/>
</dbReference>
<accession>A0A183DF85</accession>
<dbReference type="GO" id="GO:0006555">
    <property type="term" value="P:methionine metabolic process"/>
    <property type="evidence" value="ECO:0007669"/>
    <property type="project" value="TreeGrafter"/>
</dbReference>
<dbReference type="EMBL" id="UYRT01018974">
    <property type="protein sequence ID" value="VDK58125.1"/>
    <property type="molecule type" value="Genomic_DNA"/>
</dbReference>
<organism evidence="3">
    <name type="scientific">Gongylonema pulchrum</name>
    <dbReference type="NCBI Taxonomy" id="637853"/>
    <lineage>
        <taxon>Eukaryota</taxon>
        <taxon>Metazoa</taxon>
        <taxon>Ecdysozoa</taxon>
        <taxon>Nematoda</taxon>
        <taxon>Chromadorea</taxon>
        <taxon>Rhabditida</taxon>
        <taxon>Spirurina</taxon>
        <taxon>Spiruromorpha</taxon>
        <taxon>Spiruroidea</taxon>
        <taxon>Gongylonematidae</taxon>
        <taxon>Gongylonema</taxon>
    </lineage>
</organism>
<dbReference type="InterPro" id="IPR011051">
    <property type="entry name" value="RmlC_Cupin_sf"/>
</dbReference>
<protein>
    <submittedName>
        <fullName evidence="3">Cupin_2 domain-containing protein</fullName>
    </submittedName>
</protein>
<dbReference type="SUPFAM" id="SSF51182">
    <property type="entry name" value="RmlC-like cupins"/>
    <property type="match status" value="1"/>
</dbReference>
<dbReference type="OrthoDB" id="1867259at2759"/>